<name>A0A8I2B561_BACIU</name>
<sequence length="352" mass="39260">MPIYNSKDLIPFVNQLESKISEMNESLKDWNSQKIKVINSVSKTDSNYQIAMSALVKADEALSEIGTASFASAAKRGKRLEDTLNKLKNEMYDIAASVGGGGNGGSLTEGMFFDELNNAIASVDVTVEDGLKLDYRLRELAEMSTHGANLGSKTLYMPYKYEVLIPSKSFAVKSNEEIVFIDGDVTVLNEFGEPFLDETGKIITGNITNKGQVELSAAPELPFVAYFPVKMTLGDIPEEFLYLFLQQIVQKNSKVMEVVLNFESSIDEVLQDIKDMKGVNWTPDYSIMKNYQNIVRESITPKGLNVEVKDGMAHVTFSCNEHPYLKHCILEKWSEEKKAFVPYDGQSGIIHI</sequence>
<dbReference type="AlphaFoldDB" id="A0A8I2B561"/>
<evidence type="ECO:0000313" key="2">
    <source>
        <dbReference type="Proteomes" id="UP000665181"/>
    </source>
</evidence>
<protein>
    <submittedName>
        <fullName evidence="1">Uncharacterized protein</fullName>
    </submittedName>
</protein>
<organism evidence="1 2">
    <name type="scientific">Bacillus subtilis</name>
    <dbReference type="NCBI Taxonomy" id="1423"/>
    <lineage>
        <taxon>Bacteria</taxon>
        <taxon>Bacillati</taxon>
        <taxon>Bacillota</taxon>
        <taxon>Bacilli</taxon>
        <taxon>Bacillales</taxon>
        <taxon>Bacillaceae</taxon>
        <taxon>Bacillus</taxon>
    </lineage>
</organism>
<proteinExistence type="predicted"/>
<dbReference type="RefSeq" id="WP_163190208.1">
    <property type="nucleotide sequence ID" value="NZ_JAGFPW010000005.1"/>
</dbReference>
<reference evidence="1" key="1">
    <citation type="submission" date="2021-03" db="EMBL/GenBank/DDBJ databases">
        <title>Isolation of Bacillus subtilis from fermented food sample.</title>
        <authorList>
            <person name="Lakshmanan V."/>
            <person name="Athira K."/>
            <person name="Rajagopal K."/>
        </authorList>
    </citation>
    <scope>NUCLEOTIDE SEQUENCE</scope>
    <source>
        <strain evidence="1">S1</strain>
    </source>
</reference>
<dbReference type="Proteomes" id="UP000665181">
    <property type="component" value="Unassembled WGS sequence"/>
</dbReference>
<evidence type="ECO:0000313" key="1">
    <source>
        <dbReference type="EMBL" id="MBO3794292.1"/>
    </source>
</evidence>
<dbReference type="EMBL" id="JAGFPW010000005">
    <property type="protein sequence ID" value="MBO3794292.1"/>
    <property type="molecule type" value="Genomic_DNA"/>
</dbReference>
<accession>A0A8I2B561</accession>
<gene>
    <name evidence="1" type="ORF">J5227_08215</name>
</gene>
<comment type="caution">
    <text evidence="1">The sequence shown here is derived from an EMBL/GenBank/DDBJ whole genome shotgun (WGS) entry which is preliminary data.</text>
</comment>